<feature type="binding site" evidence="9">
    <location>
        <position position="94"/>
    </location>
    <ligand>
        <name>L-glutamine</name>
        <dbReference type="ChEBI" id="CHEBI:58359"/>
    </ligand>
</feature>
<dbReference type="GO" id="GO:0004066">
    <property type="term" value="F:asparagine synthase (glutamine-hydrolyzing) activity"/>
    <property type="evidence" value="ECO:0007669"/>
    <property type="project" value="UniProtKB-EC"/>
</dbReference>
<evidence type="ECO:0000256" key="7">
    <source>
        <dbReference type="ARBA" id="ARBA00048741"/>
    </source>
</evidence>
<dbReference type="Pfam" id="PF13537">
    <property type="entry name" value="GATase_7"/>
    <property type="match status" value="1"/>
</dbReference>
<feature type="binding site" evidence="9">
    <location>
        <position position="280"/>
    </location>
    <ligand>
        <name>ATP</name>
        <dbReference type="ChEBI" id="CHEBI:30616"/>
    </ligand>
</feature>
<dbReference type="Proteomes" id="UP000179251">
    <property type="component" value="Unassembled WGS sequence"/>
</dbReference>
<evidence type="ECO:0000313" key="13">
    <source>
        <dbReference type="Proteomes" id="UP000179251"/>
    </source>
</evidence>
<accession>A0A1F5VI23</accession>
<feature type="domain" description="Glutamine amidotransferase type-2" evidence="11">
    <location>
        <begin position="2"/>
        <end position="206"/>
    </location>
</feature>
<dbReference type="STRING" id="1798325.A2834_00610"/>
<dbReference type="GO" id="GO:0005524">
    <property type="term" value="F:ATP binding"/>
    <property type="evidence" value="ECO:0007669"/>
    <property type="project" value="UniProtKB-KW"/>
</dbReference>
<dbReference type="EMBL" id="MFHD01000011">
    <property type="protein sequence ID" value="OGF62878.1"/>
    <property type="molecule type" value="Genomic_DNA"/>
</dbReference>
<evidence type="ECO:0000256" key="10">
    <source>
        <dbReference type="PIRSR" id="PIRSR001589-3"/>
    </source>
</evidence>
<proteinExistence type="inferred from homology"/>
<comment type="pathway">
    <text evidence="1">Amino-acid biosynthesis; L-asparagine biosynthesis; L-asparagine from L-aspartate (L-Gln route): step 1/1.</text>
</comment>
<dbReference type="EC" id="6.3.5.4" evidence="3"/>
<dbReference type="Gene3D" id="3.40.50.620">
    <property type="entry name" value="HUPs"/>
    <property type="match status" value="1"/>
</dbReference>
<dbReference type="GO" id="GO:0005829">
    <property type="term" value="C:cytosol"/>
    <property type="evidence" value="ECO:0007669"/>
    <property type="project" value="TreeGrafter"/>
</dbReference>
<feature type="site" description="Important for beta-aspartyl-AMP intermediate formation" evidence="10">
    <location>
        <position position="363"/>
    </location>
</feature>
<keyword evidence="4 9" id="KW-0547">Nucleotide-binding</keyword>
<comment type="catalytic activity">
    <reaction evidence="7">
        <text>L-aspartate + L-glutamine + ATP + H2O = L-asparagine + L-glutamate + AMP + diphosphate + H(+)</text>
        <dbReference type="Rhea" id="RHEA:12228"/>
        <dbReference type="ChEBI" id="CHEBI:15377"/>
        <dbReference type="ChEBI" id="CHEBI:15378"/>
        <dbReference type="ChEBI" id="CHEBI:29985"/>
        <dbReference type="ChEBI" id="CHEBI:29991"/>
        <dbReference type="ChEBI" id="CHEBI:30616"/>
        <dbReference type="ChEBI" id="CHEBI:33019"/>
        <dbReference type="ChEBI" id="CHEBI:58048"/>
        <dbReference type="ChEBI" id="CHEBI:58359"/>
        <dbReference type="ChEBI" id="CHEBI:456215"/>
        <dbReference type="EC" id="6.3.5.4"/>
    </reaction>
</comment>
<dbReference type="Gene3D" id="3.60.20.10">
    <property type="entry name" value="Glutamine Phosphoribosylpyrophosphate, subunit 1, domain 1"/>
    <property type="match status" value="1"/>
</dbReference>
<evidence type="ECO:0000313" key="12">
    <source>
        <dbReference type="EMBL" id="OGF62878.1"/>
    </source>
</evidence>
<dbReference type="SUPFAM" id="SSF52402">
    <property type="entry name" value="Adenine nucleotide alpha hydrolases-like"/>
    <property type="match status" value="1"/>
</dbReference>
<dbReference type="InterPro" id="IPR017932">
    <property type="entry name" value="GATase_2_dom"/>
</dbReference>
<dbReference type="SUPFAM" id="SSF56235">
    <property type="entry name" value="N-terminal nucleophile aminohydrolases (Ntn hydrolases)"/>
    <property type="match status" value="1"/>
</dbReference>
<evidence type="ECO:0000256" key="8">
    <source>
        <dbReference type="PIRSR" id="PIRSR001589-1"/>
    </source>
</evidence>
<keyword evidence="5 9" id="KW-0067">ATP-binding</keyword>
<dbReference type="NCBIfam" id="TIGR01536">
    <property type="entry name" value="asn_synth_AEB"/>
    <property type="match status" value="1"/>
</dbReference>
<evidence type="ECO:0000256" key="9">
    <source>
        <dbReference type="PIRSR" id="PIRSR001589-2"/>
    </source>
</evidence>
<keyword evidence="8" id="KW-0028">Amino-acid biosynthesis</keyword>
<reference evidence="12 13" key="1">
    <citation type="journal article" date="2016" name="Nat. Commun.">
        <title>Thousands of microbial genomes shed light on interconnected biogeochemical processes in an aquifer system.</title>
        <authorList>
            <person name="Anantharaman K."/>
            <person name="Brown C.T."/>
            <person name="Hug L.A."/>
            <person name="Sharon I."/>
            <person name="Castelle C.J."/>
            <person name="Probst A.J."/>
            <person name="Thomas B.C."/>
            <person name="Singh A."/>
            <person name="Wilkins M.J."/>
            <person name="Karaoz U."/>
            <person name="Brodie E.L."/>
            <person name="Williams K.H."/>
            <person name="Hubbard S.S."/>
            <person name="Banfield J.F."/>
        </authorList>
    </citation>
    <scope>NUCLEOTIDE SEQUENCE [LARGE SCALE GENOMIC DNA]</scope>
</reference>
<keyword evidence="6 8" id="KW-0315">Glutamine amidotransferase</keyword>
<dbReference type="InterPro" id="IPR006426">
    <property type="entry name" value="Asn_synth_AEB"/>
</dbReference>
<evidence type="ECO:0000256" key="1">
    <source>
        <dbReference type="ARBA" id="ARBA00005187"/>
    </source>
</evidence>
<dbReference type="GO" id="GO:0006529">
    <property type="term" value="P:asparagine biosynthetic process"/>
    <property type="evidence" value="ECO:0007669"/>
    <property type="project" value="UniProtKB-KW"/>
</dbReference>
<keyword evidence="8" id="KW-0061">Asparagine biosynthesis</keyword>
<evidence type="ECO:0000256" key="2">
    <source>
        <dbReference type="ARBA" id="ARBA00005752"/>
    </source>
</evidence>
<sequence>MCAINGFNFKDEGLILKMNQVTRHRGPDGTGVFLDDKISFGHNRLSIIDLSGAANQPMASGDGNLIIVFNGEIYNFKDLKIELADAYQFKTASDTEVILAAYKKWGRDSVKKLNGIFAFAIWDRVRGELFLARDQIGVKPLYYFLDNNKFIFSSEIKAILEHDVQRVLNREAFNHYLRVLYVPEPLTMFEGIYKFPPAHYGVCSNGELKLTKYWDIKEINYFDSSRETIAENLRKEVLKSVERQLISDRPIGLYLSGGIDSSAVLDSMREARGNIDTFSVGFKLPNKNDEEKFNQDFYLARNTAKHYGANHHEVLLSEGDALECFEKSIYHLDEPIANPTAIPMMKLAAFTKSQGVDVVLGGDGGDELFGGYERYRLSRALGYFPGASLILPKGVRRFARFMFQKDPILREVVSDQCFEQGIGYSFFAERYFKSNPFKTFEELFMSVDRKSWLVDDSLMRTDKMSMSAAVEARVPLLDKDLVEFAARIPLKYKVNFRNTKIILKEAFRGRIPDFLLDQPKRGWFSPGAKWLRNPEIYKMAREALSREYYLETANIFKWRETQNILRDHVEGRRYNFNILWALFVFQIWAKIYKVKI</sequence>
<organism evidence="12 13">
    <name type="scientific">Candidatus Giovannonibacteria bacterium RIFCSPHIGHO2_01_FULL_45_23</name>
    <dbReference type="NCBI Taxonomy" id="1798325"/>
    <lineage>
        <taxon>Bacteria</taxon>
        <taxon>Candidatus Giovannoniibacteriota</taxon>
    </lineage>
</organism>
<evidence type="ECO:0000256" key="5">
    <source>
        <dbReference type="ARBA" id="ARBA00022840"/>
    </source>
</evidence>
<feature type="active site" description="For GATase activity" evidence="8">
    <location>
        <position position="2"/>
    </location>
</feature>
<dbReference type="CDD" id="cd00712">
    <property type="entry name" value="AsnB"/>
    <property type="match status" value="1"/>
</dbReference>
<dbReference type="PIRSF" id="PIRSF001589">
    <property type="entry name" value="Asn_synthetase_glu-h"/>
    <property type="match status" value="1"/>
</dbReference>
<dbReference type="InterPro" id="IPR051786">
    <property type="entry name" value="ASN_synthetase/amidase"/>
</dbReference>
<dbReference type="InterPro" id="IPR014729">
    <property type="entry name" value="Rossmann-like_a/b/a_fold"/>
</dbReference>
<gene>
    <name evidence="12" type="ORF">A2834_00610</name>
</gene>
<dbReference type="InterPro" id="IPR001962">
    <property type="entry name" value="Asn_synthase"/>
</dbReference>
<dbReference type="Pfam" id="PF00733">
    <property type="entry name" value="Asn_synthase"/>
    <property type="match status" value="1"/>
</dbReference>
<evidence type="ECO:0000259" key="11">
    <source>
        <dbReference type="PROSITE" id="PS51278"/>
    </source>
</evidence>
<comment type="caution">
    <text evidence="12">The sequence shown here is derived from an EMBL/GenBank/DDBJ whole genome shotgun (WGS) entry which is preliminary data.</text>
</comment>
<dbReference type="InterPro" id="IPR029055">
    <property type="entry name" value="Ntn_hydrolases_N"/>
</dbReference>
<evidence type="ECO:0000256" key="3">
    <source>
        <dbReference type="ARBA" id="ARBA00012737"/>
    </source>
</evidence>
<evidence type="ECO:0000256" key="6">
    <source>
        <dbReference type="ARBA" id="ARBA00022962"/>
    </source>
</evidence>
<name>A0A1F5VI23_9BACT</name>
<comment type="similarity">
    <text evidence="2">Belongs to the asparagine synthetase family.</text>
</comment>
<dbReference type="PANTHER" id="PTHR43284">
    <property type="entry name" value="ASPARAGINE SYNTHETASE (GLUTAMINE-HYDROLYZING)"/>
    <property type="match status" value="1"/>
</dbReference>
<dbReference type="AlphaFoldDB" id="A0A1F5VI23"/>
<dbReference type="PROSITE" id="PS51278">
    <property type="entry name" value="GATASE_TYPE_2"/>
    <property type="match status" value="1"/>
</dbReference>
<protein>
    <recommendedName>
        <fullName evidence="3">asparagine synthase (glutamine-hydrolyzing)</fullName>
        <ecNumber evidence="3">6.3.5.4</ecNumber>
    </recommendedName>
</protein>
<evidence type="ECO:0000256" key="4">
    <source>
        <dbReference type="ARBA" id="ARBA00022741"/>
    </source>
</evidence>
<dbReference type="PANTHER" id="PTHR43284:SF1">
    <property type="entry name" value="ASPARAGINE SYNTHETASE"/>
    <property type="match status" value="1"/>
</dbReference>
<dbReference type="CDD" id="cd01991">
    <property type="entry name" value="Asn_synthase_B_C"/>
    <property type="match status" value="1"/>
</dbReference>
<dbReference type="InterPro" id="IPR033738">
    <property type="entry name" value="AsnB_N"/>
</dbReference>